<keyword evidence="2 5" id="KW-0805">Transcription regulation</keyword>
<dbReference type="Proteomes" id="UP000182975">
    <property type="component" value="Unassembled WGS sequence"/>
</dbReference>
<comment type="similarity">
    <text evidence="5">Belongs to the HrcA family.</text>
</comment>
<dbReference type="PATRIC" id="fig|79604.3.peg.1200"/>
<dbReference type="AlphaFoldDB" id="A0A172RYC1"/>
<evidence type="ECO:0000256" key="2">
    <source>
        <dbReference type="ARBA" id="ARBA00023015"/>
    </source>
</evidence>
<dbReference type="InterPro" id="IPR002571">
    <property type="entry name" value="HrcA"/>
</dbReference>
<dbReference type="Gene3D" id="3.30.450.40">
    <property type="match status" value="1"/>
</dbReference>
<proteinExistence type="inferred from homology"/>
<dbReference type="InterPro" id="IPR021153">
    <property type="entry name" value="HrcA_C"/>
</dbReference>
<dbReference type="STRING" id="79604.AAY81_05935"/>
<dbReference type="SUPFAM" id="SSF55781">
    <property type="entry name" value="GAF domain-like"/>
    <property type="match status" value="1"/>
</dbReference>
<dbReference type="PANTHER" id="PTHR34824">
    <property type="entry name" value="HEAT-INDUCIBLE TRANSCRIPTION REPRESSOR HRCA"/>
    <property type="match status" value="1"/>
</dbReference>
<gene>
    <name evidence="5" type="primary">hrcA</name>
    <name evidence="7" type="ORF">SAMN02910314_01197</name>
</gene>
<dbReference type="GO" id="GO:0003677">
    <property type="term" value="F:DNA binding"/>
    <property type="evidence" value="ECO:0007669"/>
    <property type="project" value="InterPro"/>
</dbReference>
<organism evidence="7 8">
    <name type="scientific">Denitrobacterium detoxificans</name>
    <dbReference type="NCBI Taxonomy" id="79604"/>
    <lineage>
        <taxon>Bacteria</taxon>
        <taxon>Bacillati</taxon>
        <taxon>Actinomycetota</taxon>
        <taxon>Coriobacteriia</taxon>
        <taxon>Eggerthellales</taxon>
        <taxon>Eggerthellaceae</taxon>
        <taxon>Denitrobacterium</taxon>
    </lineage>
</organism>
<dbReference type="GO" id="GO:0045892">
    <property type="term" value="P:negative regulation of DNA-templated transcription"/>
    <property type="evidence" value="ECO:0007669"/>
    <property type="project" value="UniProtKB-UniRule"/>
</dbReference>
<dbReference type="InterPro" id="IPR036390">
    <property type="entry name" value="WH_DNA-bd_sf"/>
</dbReference>
<dbReference type="InterPro" id="IPR023120">
    <property type="entry name" value="WHTH_transcript_rep_HrcA_IDD"/>
</dbReference>
<dbReference type="EMBL" id="FOEC01000006">
    <property type="protein sequence ID" value="SEO78130.1"/>
    <property type="molecule type" value="Genomic_DNA"/>
</dbReference>
<evidence type="ECO:0000256" key="1">
    <source>
        <dbReference type="ARBA" id="ARBA00022491"/>
    </source>
</evidence>
<dbReference type="Pfam" id="PF01628">
    <property type="entry name" value="HrcA"/>
    <property type="match status" value="1"/>
</dbReference>
<keyword evidence="3 5" id="KW-0346">Stress response</keyword>
<reference evidence="8" key="1">
    <citation type="submission" date="2016-10" db="EMBL/GenBank/DDBJ databases">
        <authorList>
            <person name="Varghese N."/>
        </authorList>
    </citation>
    <scope>NUCLEOTIDE SEQUENCE [LARGE SCALE GENOMIC DNA]</scope>
    <source>
        <strain evidence="8">DSM 21843</strain>
    </source>
</reference>
<keyword evidence="4 5" id="KW-0804">Transcription</keyword>
<dbReference type="InterPro" id="IPR036388">
    <property type="entry name" value="WH-like_DNA-bd_sf"/>
</dbReference>
<feature type="domain" description="Heat-inducible transcription repressor HrcA C-terminal" evidence="6">
    <location>
        <begin position="107"/>
        <end position="323"/>
    </location>
</feature>
<dbReference type="PIRSF" id="PIRSF005485">
    <property type="entry name" value="HrcA"/>
    <property type="match status" value="1"/>
</dbReference>
<dbReference type="HAMAP" id="MF_00081">
    <property type="entry name" value="HrcA"/>
    <property type="match status" value="1"/>
</dbReference>
<evidence type="ECO:0000313" key="7">
    <source>
        <dbReference type="EMBL" id="SEO78130.1"/>
    </source>
</evidence>
<dbReference type="InterPro" id="IPR029016">
    <property type="entry name" value="GAF-like_dom_sf"/>
</dbReference>
<dbReference type="Gene3D" id="3.30.390.60">
    <property type="entry name" value="Heat-inducible transcription repressor hrca homolog, domain 3"/>
    <property type="match status" value="1"/>
</dbReference>
<dbReference type="NCBIfam" id="TIGR00331">
    <property type="entry name" value="hrcA"/>
    <property type="match status" value="1"/>
</dbReference>
<dbReference type="RefSeq" id="WP_066662591.1">
    <property type="nucleotide sequence ID" value="NZ_CP011402.1"/>
</dbReference>
<accession>A0A172RYC1</accession>
<protein>
    <recommendedName>
        <fullName evidence="5">Heat-inducible transcription repressor HrcA</fullName>
    </recommendedName>
</protein>
<dbReference type="Gene3D" id="1.10.10.10">
    <property type="entry name" value="Winged helix-like DNA-binding domain superfamily/Winged helix DNA-binding domain"/>
    <property type="match status" value="1"/>
</dbReference>
<dbReference type="KEGG" id="ddt:AAY81_05935"/>
<evidence type="ECO:0000256" key="4">
    <source>
        <dbReference type="ARBA" id="ARBA00023163"/>
    </source>
</evidence>
<comment type="function">
    <text evidence="5">Negative regulator of class I heat shock genes (grpE-dnaK-dnaJ and groELS operons). Prevents heat-shock induction of these operons.</text>
</comment>
<keyword evidence="8" id="KW-1185">Reference proteome</keyword>
<evidence type="ECO:0000256" key="5">
    <source>
        <dbReference type="HAMAP-Rule" id="MF_00081"/>
    </source>
</evidence>
<evidence type="ECO:0000313" key="8">
    <source>
        <dbReference type="Proteomes" id="UP000182975"/>
    </source>
</evidence>
<evidence type="ECO:0000256" key="3">
    <source>
        <dbReference type="ARBA" id="ARBA00023016"/>
    </source>
</evidence>
<keyword evidence="1 5" id="KW-0678">Repressor</keyword>
<dbReference type="SUPFAM" id="SSF46785">
    <property type="entry name" value="Winged helix' DNA-binding domain"/>
    <property type="match status" value="1"/>
</dbReference>
<dbReference type="OrthoDB" id="9783139at2"/>
<name>A0A172RYC1_9ACTN</name>
<sequence>MLSDRRQRVLAALIEEYVSRALPVGSRTLVENYNLGVSSATVRNELSVLEDDGYITQPHTSAGRIPTDIGYRSFVDDLLKTQFAGQELDEDARRAADNLRDSASELDDLIEKTTAALARFTNNLTIVLPPSTLRLDIKQITFVSLTPNRVLAIIVTEDGQVLNRHIEFVDEVDSLDLAHAQEVLNRVFAGRGLAEIRADFDEETAELLHSPLVSVLFEEVLACLREGDTGHARRLGLSTMVKQPEFERAQNLMPVLEVLEDDTVLMQILKDSPADSTSVRIGHENAPSQLSGVSVIAGRYGRGASEGVVAVIGPTRMDYAQVIRAVNVARRALGDE</sequence>
<evidence type="ECO:0000259" key="6">
    <source>
        <dbReference type="Pfam" id="PF01628"/>
    </source>
</evidence>
<dbReference type="PANTHER" id="PTHR34824:SF1">
    <property type="entry name" value="HEAT-INDUCIBLE TRANSCRIPTION REPRESSOR HRCA"/>
    <property type="match status" value="1"/>
</dbReference>